<keyword evidence="4" id="KW-1185">Reference proteome</keyword>
<proteinExistence type="predicted"/>
<feature type="coiled-coil region" evidence="1">
    <location>
        <begin position="141"/>
        <end position="171"/>
    </location>
</feature>
<dbReference type="Proteomes" id="UP000065807">
    <property type="component" value="Chromosome"/>
</dbReference>
<name>A0A0K2SP65_LIMPI</name>
<protein>
    <submittedName>
        <fullName evidence="3">Chemotaxis protein CheW</fullName>
    </submittedName>
</protein>
<dbReference type="Gene3D" id="2.40.50.180">
    <property type="entry name" value="CheA-289, Domain 4"/>
    <property type="match status" value="1"/>
</dbReference>
<dbReference type="Pfam" id="PF01584">
    <property type="entry name" value="CheW"/>
    <property type="match status" value="1"/>
</dbReference>
<dbReference type="Gene3D" id="2.30.30.40">
    <property type="entry name" value="SH3 Domains"/>
    <property type="match status" value="1"/>
</dbReference>
<dbReference type="PANTHER" id="PTHR22617:SF23">
    <property type="entry name" value="CHEMOTAXIS PROTEIN CHEW"/>
    <property type="match status" value="1"/>
</dbReference>
<dbReference type="AlphaFoldDB" id="A0A0K2SP65"/>
<dbReference type="SMART" id="SM00260">
    <property type="entry name" value="CheW"/>
    <property type="match status" value="1"/>
</dbReference>
<dbReference type="PANTHER" id="PTHR22617">
    <property type="entry name" value="CHEMOTAXIS SENSOR HISTIDINE KINASE-RELATED"/>
    <property type="match status" value="1"/>
</dbReference>
<evidence type="ECO:0000313" key="3">
    <source>
        <dbReference type="EMBL" id="BAS28787.1"/>
    </source>
</evidence>
<dbReference type="SUPFAM" id="SSF50341">
    <property type="entry name" value="CheW-like"/>
    <property type="match status" value="1"/>
</dbReference>
<dbReference type="InterPro" id="IPR036061">
    <property type="entry name" value="CheW-like_dom_sf"/>
</dbReference>
<dbReference type="EMBL" id="AP014924">
    <property type="protein sequence ID" value="BAS28787.1"/>
    <property type="molecule type" value="Genomic_DNA"/>
</dbReference>
<reference evidence="4" key="2">
    <citation type="journal article" date="2016" name="Int. J. Syst. Evol. Microbiol.">
        <title>Complete genome sequence and cell structure of Limnochorda pilosa, a Gram-negative spore-former within the phylum Firmicutes.</title>
        <authorList>
            <person name="Watanabe M."/>
            <person name="Kojima H."/>
            <person name="Fukui M."/>
        </authorList>
    </citation>
    <scope>NUCLEOTIDE SEQUENCE [LARGE SCALE GENOMIC DNA]</scope>
    <source>
        <strain evidence="4">HC45</strain>
    </source>
</reference>
<dbReference type="PROSITE" id="PS50851">
    <property type="entry name" value="CHEW"/>
    <property type="match status" value="1"/>
</dbReference>
<evidence type="ECO:0000256" key="1">
    <source>
        <dbReference type="SAM" id="Coils"/>
    </source>
</evidence>
<dbReference type="GO" id="GO:0006935">
    <property type="term" value="P:chemotaxis"/>
    <property type="evidence" value="ECO:0007669"/>
    <property type="project" value="InterPro"/>
</dbReference>
<organism evidence="3 4">
    <name type="scientific">Limnochorda pilosa</name>
    <dbReference type="NCBI Taxonomy" id="1555112"/>
    <lineage>
        <taxon>Bacteria</taxon>
        <taxon>Bacillati</taxon>
        <taxon>Bacillota</taxon>
        <taxon>Limnochordia</taxon>
        <taxon>Limnochordales</taxon>
        <taxon>Limnochordaceae</taxon>
        <taxon>Limnochorda</taxon>
    </lineage>
</organism>
<sequence length="173" mass="18861">MADESGNQVVIFQLGGDRFAVGVTDVREVLRTPPLTRLPGAPPYVRGVANLRGEVVPVVDLRMKLGAPENPHHDSRVLVCELEGEAIGIEVDDVQEVSTLDQSQIHAAPRQWSDEARAPLTGIARVEDELILVVDLPRLLKADLEVSLETLKQARQEAEEHVQAVAQEGERGA</sequence>
<keyword evidence="1" id="KW-0175">Coiled coil</keyword>
<feature type="domain" description="CheW-like" evidence="2">
    <location>
        <begin position="6"/>
        <end position="145"/>
    </location>
</feature>
<accession>A0A0K2SP65</accession>
<dbReference type="InterPro" id="IPR039315">
    <property type="entry name" value="CheW"/>
</dbReference>
<gene>
    <name evidence="3" type="ORF">LIP_2958</name>
</gene>
<dbReference type="STRING" id="1555112.LIP_2958"/>
<reference evidence="4" key="1">
    <citation type="submission" date="2015-07" db="EMBL/GenBank/DDBJ databases">
        <title>Complete genome sequence and phylogenetic analysis of Limnochorda pilosa.</title>
        <authorList>
            <person name="Watanabe M."/>
            <person name="Kojima H."/>
            <person name="Fukui M."/>
        </authorList>
    </citation>
    <scope>NUCLEOTIDE SEQUENCE [LARGE SCALE GENOMIC DNA]</scope>
    <source>
        <strain evidence="4">HC45</strain>
    </source>
</reference>
<dbReference type="PATRIC" id="fig|1555112.3.peg.3004"/>
<dbReference type="OrthoDB" id="9794382at2"/>
<dbReference type="KEGG" id="lpil:LIP_2958"/>
<dbReference type="InterPro" id="IPR002545">
    <property type="entry name" value="CheW-lke_dom"/>
</dbReference>
<evidence type="ECO:0000313" key="4">
    <source>
        <dbReference type="Proteomes" id="UP000065807"/>
    </source>
</evidence>
<dbReference type="GO" id="GO:0005829">
    <property type="term" value="C:cytosol"/>
    <property type="evidence" value="ECO:0007669"/>
    <property type="project" value="TreeGrafter"/>
</dbReference>
<dbReference type="RefSeq" id="WP_068139651.1">
    <property type="nucleotide sequence ID" value="NZ_AP014924.1"/>
</dbReference>
<evidence type="ECO:0000259" key="2">
    <source>
        <dbReference type="PROSITE" id="PS50851"/>
    </source>
</evidence>
<dbReference type="GO" id="GO:0007165">
    <property type="term" value="P:signal transduction"/>
    <property type="evidence" value="ECO:0007669"/>
    <property type="project" value="InterPro"/>
</dbReference>